<evidence type="ECO:0000313" key="2">
    <source>
        <dbReference type="EMBL" id="SVA58863.1"/>
    </source>
</evidence>
<organism evidence="2">
    <name type="scientific">marine metagenome</name>
    <dbReference type="NCBI Taxonomy" id="408172"/>
    <lineage>
        <taxon>unclassified sequences</taxon>
        <taxon>metagenomes</taxon>
        <taxon>ecological metagenomes</taxon>
    </lineage>
</organism>
<proteinExistence type="predicted"/>
<sequence length="263" mass="29504">MNPADLIDLDRYPITDDVSADGQAFRMHSRLKFQHTGLLALNGFLHEAAIAELAAEARALEHHAHFVESTHNVYLATQLENFAGQGPAAKGEHTFVGSVAYDYLPHGSRLRRLYQWDPLTAFIQSVLGTAELHRFADPLGACSINVYRDGGRHGWHFDESELSVTLMLQAPESGGDFEYVAGIRHRHDEEAVLARVLDGDCRETQHLPFTEGTLLIFNGQQTLHRVTRVAGPRARLVPVLCFSERPDMFNSDEVRRYFWGRAG</sequence>
<dbReference type="EMBL" id="UINC01013660">
    <property type="protein sequence ID" value="SVA58863.1"/>
    <property type="molecule type" value="Genomic_DNA"/>
</dbReference>
<dbReference type="InterPro" id="IPR056470">
    <property type="entry name" value="BesD/HalB-like"/>
</dbReference>
<dbReference type="PROSITE" id="PS51471">
    <property type="entry name" value="FE2OG_OXY"/>
    <property type="match status" value="1"/>
</dbReference>
<name>A0A381X3N9_9ZZZZ</name>
<feature type="domain" description="Fe2OG dioxygenase" evidence="1">
    <location>
        <begin position="134"/>
        <end position="243"/>
    </location>
</feature>
<evidence type="ECO:0000259" key="1">
    <source>
        <dbReference type="PROSITE" id="PS51471"/>
    </source>
</evidence>
<reference evidence="2" key="1">
    <citation type="submission" date="2018-05" db="EMBL/GenBank/DDBJ databases">
        <authorList>
            <person name="Lanie J.A."/>
            <person name="Ng W.-L."/>
            <person name="Kazmierczak K.M."/>
            <person name="Andrzejewski T.M."/>
            <person name="Davidsen T.M."/>
            <person name="Wayne K.J."/>
            <person name="Tettelin H."/>
            <person name="Glass J.I."/>
            <person name="Rusch D."/>
            <person name="Podicherti R."/>
            <person name="Tsui H.-C.T."/>
            <person name="Winkler M.E."/>
        </authorList>
    </citation>
    <scope>NUCLEOTIDE SEQUENCE</scope>
</reference>
<dbReference type="Pfam" id="PF23169">
    <property type="entry name" value="HalD"/>
    <property type="match status" value="1"/>
</dbReference>
<dbReference type="AlphaFoldDB" id="A0A381X3N9"/>
<gene>
    <name evidence="2" type="ORF">METZ01_LOCUS111717</name>
</gene>
<dbReference type="InterPro" id="IPR005123">
    <property type="entry name" value="Oxoglu/Fe-dep_dioxygenase_dom"/>
</dbReference>
<dbReference type="SUPFAM" id="SSF51197">
    <property type="entry name" value="Clavaminate synthase-like"/>
    <property type="match status" value="1"/>
</dbReference>
<dbReference type="Gene3D" id="2.60.120.620">
    <property type="entry name" value="q2cbj1_9rhob like domain"/>
    <property type="match status" value="1"/>
</dbReference>
<accession>A0A381X3N9</accession>
<protein>
    <recommendedName>
        <fullName evidence="1">Fe2OG dioxygenase domain-containing protein</fullName>
    </recommendedName>
</protein>